<evidence type="ECO:0000259" key="1">
    <source>
        <dbReference type="Pfam" id="PF09924"/>
    </source>
</evidence>
<dbReference type="AlphaFoldDB" id="E1Y9D6"/>
<dbReference type="PANTHER" id="PTHR41373">
    <property type="entry name" value="DUF2156 DOMAIN-CONTAINING PROTEIN"/>
    <property type="match status" value="1"/>
</dbReference>
<dbReference type="PIRSF" id="PIRSF018688">
    <property type="entry name" value="UCP018688"/>
    <property type="match status" value="1"/>
</dbReference>
<dbReference type="InterPro" id="IPR024320">
    <property type="entry name" value="LPG_synthase_C"/>
</dbReference>
<proteinExistence type="predicted"/>
<accession>E1Y9D6</accession>
<dbReference type="InterPro" id="IPR016732">
    <property type="entry name" value="UCP018688"/>
</dbReference>
<sequence length="306" mass="36141">MDMKMKEITYSDYLPLKKYFNNQRYMLCVYTLPSLIAWSNEYYKPYGIIEKDALIIAAEFTEQKEYRRHLILPISPSREYSPEELCRVAEKCGFDNYWFVPGNYIDTFGKKEVESYFKITLQKEYCDYVYLKSDISELKGNRYSQKRNLIHQFEREYIENNRVETGKIIPRLSAECIDFLEKWCIERDCDADVNEDLACEKNAIINTLNHIDMLDMEGIYLRINGEICAFAIAAYLTNDMGVLHFEKAFTNIKGLYQYFDKLCANSLFDGYTYINKESDMNIPGLAKVKQSYHPAMIIKSYRLDLK</sequence>
<protein>
    <recommendedName>
        <fullName evidence="1">Phosphatidylglycerol lysyltransferase C-terminal domain-containing protein</fullName>
    </recommendedName>
</protein>
<dbReference type="EMBL" id="FR695864">
    <property type="protein sequence ID" value="CBX27180.1"/>
    <property type="molecule type" value="Genomic_DNA"/>
</dbReference>
<feature type="domain" description="Phosphatidylglycerol lysyltransferase C-terminal" evidence="1">
    <location>
        <begin position="119"/>
        <end position="302"/>
    </location>
</feature>
<gene>
    <name evidence="2" type="ORF">N47_A12090</name>
</gene>
<dbReference type="InterPro" id="IPR016181">
    <property type="entry name" value="Acyl_CoA_acyltransferase"/>
</dbReference>
<dbReference type="SUPFAM" id="SSF55729">
    <property type="entry name" value="Acyl-CoA N-acyltransferases (Nat)"/>
    <property type="match status" value="2"/>
</dbReference>
<name>E1Y9D6_9BACT</name>
<dbReference type="Pfam" id="PF09924">
    <property type="entry name" value="LPG_synthase_C"/>
    <property type="match status" value="1"/>
</dbReference>
<dbReference type="PANTHER" id="PTHR41373:SF1">
    <property type="entry name" value="PHOSPHATIDYLGLYCEROL LYSYLTRANSFERASE C-TERMINAL DOMAIN-CONTAINING PROTEIN"/>
    <property type="match status" value="1"/>
</dbReference>
<organism evidence="2">
    <name type="scientific">uncultured Desulfobacterium sp</name>
    <dbReference type="NCBI Taxonomy" id="201089"/>
    <lineage>
        <taxon>Bacteria</taxon>
        <taxon>Pseudomonadati</taxon>
        <taxon>Thermodesulfobacteriota</taxon>
        <taxon>Desulfobacteria</taxon>
        <taxon>Desulfobacterales</taxon>
        <taxon>Desulfobacteriaceae</taxon>
        <taxon>Desulfobacterium</taxon>
        <taxon>environmental samples</taxon>
    </lineage>
</organism>
<dbReference type="Gene3D" id="3.40.630.30">
    <property type="match status" value="1"/>
</dbReference>
<evidence type="ECO:0000313" key="2">
    <source>
        <dbReference type="EMBL" id="CBX27180.1"/>
    </source>
</evidence>
<reference evidence="2" key="1">
    <citation type="journal article" date="2011" name="Environ. Microbiol.">
        <title>Genomic insights into the metabolic potential of the polycyclic aromatic hydrocarbon degrading sulfate-reducing Deltaproteobacterium N47.</title>
        <authorList>
            <person name="Bergmann F."/>
            <person name="Selesi D."/>
            <person name="Weinmaier T."/>
            <person name="Tischler P."/>
            <person name="Rattei T."/>
            <person name="Meckenstock R.U."/>
        </authorList>
    </citation>
    <scope>NUCLEOTIDE SEQUENCE</scope>
</reference>